<dbReference type="PANTHER" id="PTHR33755:SF5">
    <property type="entry name" value="TYPE II TOXIN-ANTITOXIN SYSTEM RELE_PARE FAMILY TOXIN"/>
    <property type="match status" value="1"/>
</dbReference>
<feature type="non-terminal residue" evidence="3">
    <location>
        <position position="90"/>
    </location>
</feature>
<proteinExistence type="inferred from homology"/>
<dbReference type="Gene3D" id="3.30.2310.20">
    <property type="entry name" value="RelE-like"/>
    <property type="match status" value="1"/>
</dbReference>
<dbReference type="NCBIfam" id="TIGR02385">
    <property type="entry name" value="RelE_StbE"/>
    <property type="match status" value="1"/>
</dbReference>
<evidence type="ECO:0000313" key="3">
    <source>
        <dbReference type="EMBL" id="GAH39170.1"/>
    </source>
</evidence>
<gene>
    <name evidence="3" type="ORF">S03H2_13697</name>
</gene>
<dbReference type="InterPro" id="IPR007712">
    <property type="entry name" value="RelE/ParE_toxin"/>
</dbReference>
<dbReference type="Pfam" id="PF05016">
    <property type="entry name" value="ParE_toxin"/>
    <property type="match status" value="1"/>
</dbReference>
<organism evidence="3">
    <name type="scientific">marine sediment metagenome</name>
    <dbReference type="NCBI Taxonomy" id="412755"/>
    <lineage>
        <taxon>unclassified sequences</taxon>
        <taxon>metagenomes</taxon>
        <taxon>ecological metagenomes</taxon>
    </lineage>
</organism>
<comment type="caution">
    <text evidence="3">The sequence shown here is derived from an EMBL/GenBank/DDBJ whole genome shotgun (WGS) entry which is preliminary data.</text>
</comment>
<evidence type="ECO:0008006" key="4">
    <source>
        <dbReference type="Google" id="ProtNLM"/>
    </source>
</evidence>
<dbReference type="SUPFAM" id="SSF143011">
    <property type="entry name" value="RelE-like"/>
    <property type="match status" value="1"/>
</dbReference>
<dbReference type="EMBL" id="BARU01006950">
    <property type="protein sequence ID" value="GAH39170.1"/>
    <property type="molecule type" value="Genomic_DNA"/>
</dbReference>
<comment type="similarity">
    <text evidence="1">Belongs to the RelE toxin family.</text>
</comment>
<sequence>MVQIEWSEESEEDLDAILSYLSKSSSQYANSFFERVHEAVEYIKQFPKIGRKVPESKNPSDRELIIQKYRLIYRFLEEENRILIMMIIHG</sequence>
<evidence type="ECO:0000256" key="1">
    <source>
        <dbReference type="ARBA" id="ARBA00006226"/>
    </source>
</evidence>
<dbReference type="PANTHER" id="PTHR33755">
    <property type="entry name" value="TOXIN PARE1-RELATED"/>
    <property type="match status" value="1"/>
</dbReference>
<dbReference type="AlphaFoldDB" id="X1G2Z8"/>
<dbReference type="InterPro" id="IPR035093">
    <property type="entry name" value="RelE/ParE_toxin_dom_sf"/>
</dbReference>
<name>X1G2Z8_9ZZZZ</name>
<reference evidence="3" key="1">
    <citation type="journal article" date="2014" name="Front. Microbiol.">
        <title>High frequency of phylogenetically diverse reductive dehalogenase-homologous genes in deep subseafloor sedimentary metagenomes.</title>
        <authorList>
            <person name="Kawai M."/>
            <person name="Futagami T."/>
            <person name="Toyoda A."/>
            <person name="Takaki Y."/>
            <person name="Nishi S."/>
            <person name="Hori S."/>
            <person name="Arai W."/>
            <person name="Tsubouchi T."/>
            <person name="Morono Y."/>
            <person name="Uchiyama I."/>
            <person name="Ito T."/>
            <person name="Fujiyama A."/>
            <person name="Inagaki F."/>
            <person name="Takami H."/>
        </authorList>
    </citation>
    <scope>NUCLEOTIDE SEQUENCE</scope>
    <source>
        <strain evidence="3">Expedition CK06-06</strain>
    </source>
</reference>
<accession>X1G2Z8</accession>
<evidence type="ECO:0000256" key="2">
    <source>
        <dbReference type="ARBA" id="ARBA00022649"/>
    </source>
</evidence>
<protein>
    <recommendedName>
        <fullName evidence="4">Plasmid stabilization system protein</fullName>
    </recommendedName>
</protein>
<dbReference type="InterPro" id="IPR051803">
    <property type="entry name" value="TA_system_RelE-like_toxin"/>
</dbReference>
<keyword evidence="2" id="KW-1277">Toxin-antitoxin system</keyword>